<dbReference type="EMBL" id="CBTJ020000040">
    <property type="protein sequence ID" value="CDI02605.1"/>
    <property type="molecule type" value="Genomic_DNA"/>
</dbReference>
<keyword evidence="6 11" id="KW-0145">Chemotaxis</keyword>
<evidence type="ECO:0000256" key="4">
    <source>
        <dbReference type="ARBA" id="ARBA00021870"/>
    </source>
</evidence>
<dbReference type="GO" id="GO:0071973">
    <property type="term" value="P:bacterial-type flagellum-dependent cell motility"/>
    <property type="evidence" value="ECO:0007669"/>
    <property type="project" value="InterPro"/>
</dbReference>
<feature type="domain" description="Flagellar motor switch protein FliG C-terminal" evidence="12">
    <location>
        <begin position="222"/>
        <end position="328"/>
    </location>
</feature>
<dbReference type="PANTHER" id="PTHR30534">
    <property type="entry name" value="FLAGELLAR MOTOR SWITCH PROTEIN FLIG"/>
    <property type="match status" value="1"/>
</dbReference>
<evidence type="ECO:0000313" key="16">
    <source>
        <dbReference type="Proteomes" id="UP000035760"/>
    </source>
</evidence>
<proteinExistence type="inferred from homology"/>
<keyword evidence="11" id="KW-0997">Cell inner membrane</keyword>
<keyword evidence="8 11" id="KW-0472">Membrane</keyword>
<keyword evidence="15" id="KW-0966">Cell projection</keyword>
<accession>W6M9Z2</accession>
<evidence type="ECO:0000259" key="13">
    <source>
        <dbReference type="Pfam" id="PF14841"/>
    </source>
</evidence>
<dbReference type="PANTHER" id="PTHR30534:SF0">
    <property type="entry name" value="FLAGELLAR MOTOR SWITCH PROTEIN FLIG"/>
    <property type="match status" value="1"/>
</dbReference>
<comment type="similarity">
    <text evidence="3 11">Belongs to the FliG family.</text>
</comment>
<comment type="subcellular location">
    <subcellularLocation>
        <location evidence="1 11">Bacterial flagellum basal body</location>
    </subcellularLocation>
    <subcellularLocation>
        <location evidence="2 11">Cell inner membrane</location>
        <topology evidence="2 11">Peripheral membrane protein</topology>
        <orientation evidence="2 11">Cytoplasmic side</orientation>
    </subcellularLocation>
</comment>
<keyword evidence="9 11" id="KW-0975">Bacterial flagellum</keyword>
<dbReference type="InterPro" id="IPR023087">
    <property type="entry name" value="Flg_Motor_Flig_C"/>
</dbReference>
<dbReference type="GO" id="GO:0006935">
    <property type="term" value="P:chemotaxis"/>
    <property type="evidence" value="ECO:0007669"/>
    <property type="project" value="UniProtKB-KW"/>
</dbReference>
<name>W6M9Z2_9GAMM</name>
<dbReference type="STRING" id="1400863.BN873_330082"/>
<organism evidence="15 16">
    <name type="scientific">Candidatus Competibacter denitrificans Run_A_D11</name>
    <dbReference type="NCBI Taxonomy" id="1400863"/>
    <lineage>
        <taxon>Bacteria</taxon>
        <taxon>Pseudomonadati</taxon>
        <taxon>Pseudomonadota</taxon>
        <taxon>Gammaproteobacteria</taxon>
        <taxon>Candidatus Competibacteraceae</taxon>
        <taxon>Candidatus Competibacter</taxon>
    </lineage>
</organism>
<evidence type="ECO:0000256" key="5">
    <source>
        <dbReference type="ARBA" id="ARBA00022475"/>
    </source>
</evidence>
<reference evidence="15" key="1">
    <citation type="submission" date="2013-07" db="EMBL/GenBank/DDBJ databases">
        <authorList>
            <person name="McIlroy S."/>
        </authorList>
    </citation>
    <scope>NUCLEOTIDE SEQUENCE [LARGE SCALE GENOMIC DNA]</scope>
    <source>
        <strain evidence="15">Run_A_D11</strain>
    </source>
</reference>
<feature type="domain" description="Flagellar motor switch protein FliG N-terminal" evidence="14">
    <location>
        <begin position="8"/>
        <end position="107"/>
    </location>
</feature>
<keyword evidence="16" id="KW-1185">Reference proteome</keyword>
<evidence type="ECO:0000313" key="15">
    <source>
        <dbReference type="EMBL" id="CDI02605.1"/>
    </source>
</evidence>
<evidence type="ECO:0000259" key="14">
    <source>
        <dbReference type="Pfam" id="PF14842"/>
    </source>
</evidence>
<keyword evidence="7 11" id="KW-0283">Flagellar rotation</keyword>
<keyword evidence="5 11" id="KW-1003">Cell membrane</keyword>
<dbReference type="AlphaFoldDB" id="W6M9Z2"/>
<protein>
    <recommendedName>
        <fullName evidence="4 11">Flagellar motor switch protein FliG</fullName>
    </recommendedName>
</protein>
<evidence type="ECO:0000256" key="2">
    <source>
        <dbReference type="ARBA" id="ARBA00004515"/>
    </source>
</evidence>
<gene>
    <name evidence="15" type="ORF">BN873_330082</name>
</gene>
<keyword evidence="15" id="KW-0969">Cilium</keyword>
<dbReference type="PRINTS" id="PR00954">
    <property type="entry name" value="FLGMOTORFLIG"/>
</dbReference>
<dbReference type="NCBIfam" id="TIGR00207">
    <property type="entry name" value="fliG"/>
    <property type="match status" value="1"/>
</dbReference>
<keyword evidence="15" id="KW-0282">Flagellum</keyword>
<dbReference type="OrthoDB" id="9780302at2"/>
<dbReference type="GO" id="GO:0003774">
    <property type="term" value="F:cytoskeletal motor activity"/>
    <property type="evidence" value="ECO:0007669"/>
    <property type="project" value="InterPro"/>
</dbReference>
<dbReference type="Gene3D" id="1.10.220.30">
    <property type="match status" value="3"/>
</dbReference>
<dbReference type="RefSeq" id="WP_048672947.1">
    <property type="nucleotide sequence ID" value="NZ_CBTJ020000040.1"/>
</dbReference>
<comment type="function">
    <text evidence="10 11">FliG is one of three proteins (FliG, FliN, FliM) that forms the rotor-mounted switch complex (C ring), located at the base of the basal body. This complex interacts with the CheY and CheZ chemotaxis proteins, in addition to contacting components of the motor that determine the direction of flagellar rotation.</text>
</comment>
<evidence type="ECO:0000256" key="10">
    <source>
        <dbReference type="ARBA" id="ARBA00025598"/>
    </source>
</evidence>
<evidence type="ECO:0000256" key="11">
    <source>
        <dbReference type="PIRNR" id="PIRNR003161"/>
    </source>
</evidence>
<dbReference type="Pfam" id="PF01706">
    <property type="entry name" value="FliG_C"/>
    <property type="match status" value="1"/>
</dbReference>
<dbReference type="PIRSF" id="PIRSF003161">
    <property type="entry name" value="FliG"/>
    <property type="match status" value="1"/>
</dbReference>
<dbReference type="SUPFAM" id="SSF48029">
    <property type="entry name" value="FliG"/>
    <property type="match status" value="2"/>
</dbReference>
<feature type="domain" description="Flagellar motor switch protein FliG middle" evidence="13">
    <location>
        <begin position="119"/>
        <end position="190"/>
    </location>
</feature>
<dbReference type="InterPro" id="IPR000090">
    <property type="entry name" value="Flg_Motor_Flig"/>
</dbReference>
<dbReference type="Pfam" id="PF14841">
    <property type="entry name" value="FliG_M"/>
    <property type="match status" value="1"/>
</dbReference>
<dbReference type="GO" id="GO:0009425">
    <property type="term" value="C:bacterial-type flagellum basal body"/>
    <property type="evidence" value="ECO:0007669"/>
    <property type="project" value="UniProtKB-SubCell"/>
</dbReference>
<evidence type="ECO:0000256" key="3">
    <source>
        <dbReference type="ARBA" id="ARBA00010299"/>
    </source>
</evidence>
<sequence>MNELTVEFKGVDRAAVMLMALGESHAAEILRHLDPHELHKLGVAMANLANVNRTQLGEIVQSFNDEVDNQTSLVSDGENYIRGVINRALGREKARGILEHIFNPEEHSGVDSLKWLDASSIAGGLREEHPQVVALVLSSLPPEQAAQVVNLLPAPVRDEALLRVAILDEIPAGALAELNELIEKQVMRNINAAATAKIGGPKRAAEILGRLDAAIEGQILDKIKEVDTDLGDKIEELMVVFDNLIGLSDRDIQTLLREIASDQLMIALRGADAAVQQKIMGNMSKRAAELLRDDLEAMPPVKLSDVEAAQKEIMTTAKRLAEAGEITLSSKGDELV</sequence>
<evidence type="ECO:0000259" key="12">
    <source>
        <dbReference type="Pfam" id="PF01706"/>
    </source>
</evidence>
<evidence type="ECO:0000256" key="6">
    <source>
        <dbReference type="ARBA" id="ARBA00022500"/>
    </source>
</evidence>
<dbReference type="InterPro" id="IPR028263">
    <property type="entry name" value="FliG_N"/>
</dbReference>
<evidence type="ECO:0000256" key="8">
    <source>
        <dbReference type="ARBA" id="ARBA00023136"/>
    </source>
</evidence>
<dbReference type="GO" id="GO:0005886">
    <property type="term" value="C:plasma membrane"/>
    <property type="evidence" value="ECO:0007669"/>
    <property type="project" value="UniProtKB-SubCell"/>
</dbReference>
<evidence type="ECO:0000256" key="7">
    <source>
        <dbReference type="ARBA" id="ARBA00022779"/>
    </source>
</evidence>
<dbReference type="InterPro" id="IPR011002">
    <property type="entry name" value="FliG_a-hlx"/>
</dbReference>
<dbReference type="Proteomes" id="UP000035760">
    <property type="component" value="Unassembled WGS sequence"/>
</dbReference>
<dbReference type="InterPro" id="IPR032779">
    <property type="entry name" value="FliG_M"/>
</dbReference>
<dbReference type="Pfam" id="PF14842">
    <property type="entry name" value="FliG_N"/>
    <property type="match status" value="1"/>
</dbReference>
<evidence type="ECO:0000256" key="1">
    <source>
        <dbReference type="ARBA" id="ARBA00004117"/>
    </source>
</evidence>
<evidence type="ECO:0000256" key="9">
    <source>
        <dbReference type="ARBA" id="ARBA00023143"/>
    </source>
</evidence>
<comment type="caution">
    <text evidence="15">The sequence shown here is derived from an EMBL/GenBank/DDBJ whole genome shotgun (WGS) entry which is preliminary data.</text>
</comment>
<reference evidence="15" key="2">
    <citation type="submission" date="2014-03" db="EMBL/GenBank/DDBJ databases">
        <title>Candidatus Competibacter-lineage genomes retrieved from metagenomes reveal functional metabolic diversity.</title>
        <authorList>
            <person name="McIlroy S.J."/>
            <person name="Albertsen M."/>
            <person name="Andresen E.K."/>
            <person name="Saunders A.M."/>
            <person name="Kristiansen R."/>
            <person name="Stokholm-Bjerregaard M."/>
            <person name="Nielsen K.L."/>
            <person name="Nielsen P.H."/>
        </authorList>
    </citation>
    <scope>NUCLEOTIDE SEQUENCE</scope>
    <source>
        <strain evidence="15">Run_A_D11</strain>
    </source>
</reference>